<dbReference type="Pfam" id="PF19086">
    <property type="entry name" value="Terpene_syn_C_2"/>
    <property type="match status" value="1"/>
</dbReference>
<dbReference type="InterPro" id="IPR008949">
    <property type="entry name" value="Isoprenoid_synthase_dom_sf"/>
</dbReference>
<feature type="region of interest" description="Disordered" evidence="1">
    <location>
        <begin position="1"/>
        <end position="23"/>
    </location>
</feature>
<dbReference type="Gene3D" id="1.10.600.10">
    <property type="entry name" value="Farnesyl Diphosphate Synthase"/>
    <property type="match status" value="1"/>
</dbReference>
<evidence type="ECO:0000313" key="2">
    <source>
        <dbReference type="EMBL" id="KAK5691487.1"/>
    </source>
</evidence>
<evidence type="ECO:0008006" key="4">
    <source>
        <dbReference type="Google" id="ProtNLM"/>
    </source>
</evidence>
<name>A0AAN7ZL17_9PEZI</name>
<dbReference type="AlphaFoldDB" id="A0AAN7ZL17"/>
<accession>A0AAN7ZL17</accession>
<protein>
    <recommendedName>
        <fullName evidence="4">Terpene synthase</fullName>
    </recommendedName>
</protein>
<organism evidence="2 3">
    <name type="scientific">Elasticomyces elasticus</name>
    <dbReference type="NCBI Taxonomy" id="574655"/>
    <lineage>
        <taxon>Eukaryota</taxon>
        <taxon>Fungi</taxon>
        <taxon>Dikarya</taxon>
        <taxon>Ascomycota</taxon>
        <taxon>Pezizomycotina</taxon>
        <taxon>Dothideomycetes</taxon>
        <taxon>Dothideomycetidae</taxon>
        <taxon>Mycosphaerellales</taxon>
        <taxon>Teratosphaeriaceae</taxon>
        <taxon>Elasticomyces</taxon>
    </lineage>
</organism>
<dbReference type="EMBL" id="JAVRQU010000021">
    <property type="protein sequence ID" value="KAK5691487.1"/>
    <property type="molecule type" value="Genomic_DNA"/>
</dbReference>
<evidence type="ECO:0000313" key="3">
    <source>
        <dbReference type="Proteomes" id="UP001310594"/>
    </source>
</evidence>
<proteinExistence type="predicted"/>
<dbReference type="SUPFAM" id="SSF48576">
    <property type="entry name" value="Terpenoid synthases"/>
    <property type="match status" value="1"/>
</dbReference>
<gene>
    <name evidence="2" type="ORF">LTR97_011480</name>
</gene>
<dbReference type="Proteomes" id="UP001310594">
    <property type="component" value="Unassembled WGS sequence"/>
</dbReference>
<sequence>MQSIVQPLHSPKDHFPVPKQKSWPPKLRAPTIANLCSVLPITNAEIPPHNHLAEAWQDDESIQSIITSWAGLDRHRAFTLSSQPLKESSSKSFSYHNKTLDETCHITLTHDDESRPVASGSIVTTTDTHLLNDIAVQTFVSDFTTRLPPCTRGVSKSADPWVFVDLFLPPHRCTLVVRVLGACFWIWLCIIDDLTEESDESGDLDACLEVLAKSPFGVGPACQEAITPALEVMDAFRNVVRSVRAEDLKLLISDEDRCGEEAWKLHLWAEVHTCCQALKAEQSFHGRKITMREWMAQRIITTSTRPFMVLFRAQLGFPTDLTVSLTPGSEKLGQLQLLLQAVLGLQNDVLGWEKDHQEQNPLNAIEVLISGGEHKPRAFHRVMDAHNDLMQVYLSLAAEYLAEIEGPEMAQTRRYVAFMTSCGHAMAGWMISCGRYIPDGAVLQVA</sequence>
<evidence type="ECO:0000256" key="1">
    <source>
        <dbReference type="SAM" id="MobiDB-lite"/>
    </source>
</evidence>
<reference evidence="2" key="1">
    <citation type="submission" date="2023-08" db="EMBL/GenBank/DDBJ databases">
        <title>Black Yeasts Isolated from many extreme environments.</title>
        <authorList>
            <person name="Coleine C."/>
            <person name="Stajich J.E."/>
            <person name="Selbmann L."/>
        </authorList>
    </citation>
    <scope>NUCLEOTIDE SEQUENCE</scope>
    <source>
        <strain evidence="2">CCFEE 5810</strain>
    </source>
</reference>
<comment type="caution">
    <text evidence="2">The sequence shown here is derived from an EMBL/GenBank/DDBJ whole genome shotgun (WGS) entry which is preliminary data.</text>
</comment>